<gene>
    <name evidence="2" type="ORF">M6B38_168965</name>
</gene>
<feature type="transmembrane region" description="Helical" evidence="1">
    <location>
        <begin position="26"/>
        <end position="50"/>
    </location>
</feature>
<evidence type="ECO:0000256" key="1">
    <source>
        <dbReference type="SAM" id="Phobius"/>
    </source>
</evidence>
<dbReference type="EMBL" id="JANAVB010033620">
    <property type="protein sequence ID" value="KAJ6808039.1"/>
    <property type="molecule type" value="Genomic_DNA"/>
</dbReference>
<reference evidence="2" key="1">
    <citation type="journal article" date="2023" name="GigaByte">
        <title>Genome assembly of the bearded iris, Iris pallida Lam.</title>
        <authorList>
            <person name="Bruccoleri R.E."/>
            <person name="Oakeley E.J."/>
            <person name="Faust A.M.E."/>
            <person name="Altorfer M."/>
            <person name="Dessus-Babus S."/>
            <person name="Burckhardt D."/>
            <person name="Oertli M."/>
            <person name="Naumann U."/>
            <person name="Petersen F."/>
            <person name="Wong J."/>
        </authorList>
    </citation>
    <scope>NUCLEOTIDE SEQUENCE</scope>
    <source>
        <strain evidence="2">GSM-AAB239-AS_SAM_17_03QT</strain>
    </source>
</reference>
<comment type="caution">
    <text evidence="2">The sequence shown here is derived from an EMBL/GenBank/DDBJ whole genome shotgun (WGS) entry which is preliminary data.</text>
</comment>
<keyword evidence="3" id="KW-1185">Reference proteome</keyword>
<dbReference type="Proteomes" id="UP001140949">
    <property type="component" value="Unassembled WGS sequence"/>
</dbReference>
<keyword evidence="1" id="KW-0812">Transmembrane</keyword>
<reference evidence="2" key="2">
    <citation type="submission" date="2023-04" db="EMBL/GenBank/DDBJ databases">
        <authorList>
            <person name="Bruccoleri R.E."/>
            <person name="Oakeley E.J."/>
            <person name="Faust A.-M."/>
            <person name="Dessus-Babus S."/>
            <person name="Altorfer M."/>
            <person name="Burckhardt D."/>
            <person name="Oertli M."/>
            <person name="Naumann U."/>
            <person name="Petersen F."/>
            <person name="Wong J."/>
        </authorList>
    </citation>
    <scope>NUCLEOTIDE SEQUENCE</scope>
    <source>
        <strain evidence="2">GSM-AAB239-AS_SAM_17_03QT</strain>
        <tissue evidence="2">Leaf</tissue>
    </source>
</reference>
<organism evidence="2 3">
    <name type="scientific">Iris pallida</name>
    <name type="common">Sweet iris</name>
    <dbReference type="NCBI Taxonomy" id="29817"/>
    <lineage>
        <taxon>Eukaryota</taxon>
        <taxon>Viridiplantae</taxon>
        <taxon>Streptophyta</taxon>
        <taxon>Embryophyta</taxon>
        <taxon>Tracheophyta</taxon>
        <taxon>Spermatophyta</taxon>
        <taxon>Magnoliopsida</taxon>
        <taxon>Liliopsida</taxon>
        <taxon>Asparagales</taxon>
        <taxon>Iridaceae</taxon>
        <taxon>Iridoideae</taxon>
        <taxon>Irideae</taxon>
        <taxon>Iris</taxon>
    </lineage>
</organism>
<keyword evidence="1" id="KW-0472">Membrane</keyword>
<evidence type="ECO:0000313" key="3">
    <source>
        <dbReference type="Proteomes" id="UP001140949"/>
    </source>
</evidence>
<keyword evidence="1" id="KW-1133">Transmembrane helix</keyword>
<protein>
    <submittedName>
        <fullName evidence="2">Uncharacterized protein</fullName>
    </submittedName>
</protein>
<dbReference type="AlphaFoldDB" id="A0AAX6EVZ4"/>
<accession>A0AAX6EVZ4</accession>
<evidence type="ECO:0000313" key="2">
    <source>
        <dbReference type="EMBL" id="KAJ6808039.1"/>
    </source>
</evidence>
<sequence length="51" mass="5879">MVIFSMCACEGMGTGRILPIRFITDCIILVYFGFEALLYILLLFWIMLIVD</sequence>
<name>A0AAX6EVZ4_IRIPA</name>
<proteinExistence type="predicted"/>